<dbReference type="InterPro" id="IPR054828">
    <property type="entry name" value="Vit_B12_bind_prot"/>
</dbReference>
<sequence length="339" mass="36529">MMARLQNCCARFATAMRGASPVLIAWLMLTAPQIAVAGPASVHTGTEQTFEDALGHRVVWTEPPARIVSLSPNLTEILFAIQCDSAIVGVTRFCNHPPAALELPRIGGVVDPSLEAIMMLRPELVLATRGNPVEFLESLAGLKLPVFALETRGDTEQIFRTILSVGKVTGRDVTAGALVDSLRALVRDVTARTAGLDPALRPRVFMGELDGAHWSAGPGSFVHALIEAAGGENVAAIAPAAWSPLSLESIVASDPQVYLGTFAQEGEVAARELVLHTLRTQPGWKDTSLGAEPRVFLVHEDRLQRPGPRVFGVLVEFARELHPSLWVEPRRGTNEERAR</sequence>
<comment type="caution">
    <text evidence="4">The sequence shown here is derived from an EMBL/GenBank/DDBJ whole genome shotgun (WGS) entry which is preliminary data.</text>
</comment>
<evidence type="ECO:0000259" key="3">
    <source>
        <dbReference type="PROSITE" id="PS50983"/>
    </source>
</evidence>
<name>A0ABV6YI29_UNCEI</name>
<gene>
    <name evidence="4" type="ORF">ACFL6M_00200</name>
</gene>
<feature type="chain" id="PRO_5047263342" evidence="2">
    <location>
        <begin position="38"/>
        <end position="339"/>
    </location>
</feature>
<dbReference type="PROSITE" id="PS50983">
    <property type="entry name" value="FE_B12_PBP"/>
    <property type="match status" value="1"/>
</dbReference>
<dbReference type="Proteomes" id="UP001593833">
    <property type="component" value="Unassembled WGS sequence"/>
</dbReference>
<dbReference type="InterPro" id="IPR050902">
    <property type="entry name" value="ABC_Transporter_SBP"/>
</dbReference>
<dbReference type="PANTHER" id="PTHR30535">
    <property type="entry name" value="VITAMIN B12-BINDING PROTEIN"/>
    <property type="match status" value="1"/>
</dbReference>
<evidence type="ECO:0000313" key="5">
    <source>
        <dbReference type="Proteomes" id="UP001593833"/>
    </source>
</evidence>
<evidence type="ECO:0000313" key="4">
    <source>
        <dbReference type="EMBL" id="MFC1571997.1"/>
    </source>
</evidence>
<dbReference type="InterPro" id="IPR002491">
    <property type="entry name" value="ABC_transptr_periplasmic_BD"/>
</dbReference>
<keyword evidence="5" id="KW-1185">Reference proteome</keyword>
<dbReference type="NCBIfam" id="NF038402">
    <property type="entry name" value="TroA_like"/>
    <property type="match status" value="1"/>
</dbReference>
<dbReference type="SUPFAM" id="SSF53807">
    <property type="entry name" value="Helical backbone' metal receptor"/>
    <property type="match status" value="1"/>
</dbReference>
<keyword evidence="4" id="KW-0675">Receptor</keyword>
<dbReference type="EMBL" id="JBHPKH010000001">
    <property type="protein sequence ID" value="MFC1571997.1"/>
    <property type="molecule type" value="Genomic_DNA"/>
</dbReference>
<organism evidence="4 5">
    <name type="scientific">Eiseniibacteriota bacterium</name>
    <dbReference type="NCBI Taxonomy" id="2212470"/>
    <lineage>
        <taxon>Bacteria</taxon>
        <taxon>Candidatus Eiseniibacteriota</taxon>
    </lineage>
</organism>
<dbReference type="PANTHER" id="PTHR30535:SF34">
    <property type="entry name" value="MOLYBDATE-BINDING PROTEIN MOLA"/>
    <property type="match status" value="1"/>
</dbReference>
<reference evidence="4 5" key="1">
    <citation type="submission" date="2024-09" db="EMBL/GenBank/DDBJ databases">
        <authorList>
            <person name="D'Angelo T."/>
        </authorList>
    </citation>
    <scope>NUCLEOTIDE SEQUENCE [LARGE SCALE GENOMIC DNA]</scope>
    <source>
        <strain evidence="4">SAG AM-320-E07</strain>
    </source>
</reference>
<evidence type="ECO:0000256" key="1">
    <source>
        <dbReference type="ARBA" id="ARBA00022729"/>
    </source>
</evidence>
<feature type="signal peptide" evidence="2">
    <location>
        <begin position="1"/>
        <end position="37"/>
    </location>
</feature>
<protein>
    <submittedName>
        <fullName evidence="4">Helical backbone metal receptor</fullName>
    </submittedName>
</protein>
<dbReference type="Gene3D" id="3.40.50.1980">
    <property type="entry name" value="Nitrogenase molybdenum iron protein domain"/>
    <property type="match status" value="2"/>
</dbReference>
<feature type="domain" description="Fe/B12 periplasmic-binding" evidence="3">
    <location>
        <begin position="66"/>
        <end position="325"/>
    </location>
</feature>
<evidence type="ECO:0000256" key="2">
    <source>
        <dbReference type="SAM" id="SignalP"/>
    </source>
</evidence>
<proteinExistence type="predicted"/>
<dbReference type="Pfam" id="PF01497">
    <property type="entry name" value="Peripla_BP_2"/>
    <property type="match status" value="1"/>
</dbReference>
<accession>A0ABV6YI29</accession>
<keyword evidence="1 2" id="KW-0732">Signal</keyword>